<proteinExistence type="predicted"/>
<evidence type="ECO:0000313" key="1">
    <source>
        <dbReference type="Ensembl" id="ENSUMAP00000031275"/>
    </source>
</evidence>
<name>A0A452VCE3_URSMA</name>
<dbReference type="AlphaFoldDB" id="A0A452VCE3"/>
<sequence length="67" mass="7553">LQTTGGHECRTPVPPHVLQETHPLHSKSLSNEENLKLFGTCNTPNGRGHNYTKDVLYCKVSLTYRFS</sequence>
<dbReference type="Gene3D" id="3.30.479.10">
    <property type="entry name" value="6-pyruvoyl tetrahydropterin synthase/QueD"/>
    <property type="match status" value="1"/>
</dbReference>
<protein>
    <submittedName>
        <fullName evidence="1">Uncharacterized protein</fullName>
    </submittedName>
</protein>
<organism evidence="1">
    <name type="scientific">Ursus maritimus</name>
    <name type="common">Polar bear</name>
    <name type="synonym">Thalarctos maritimus</name>
    <dbReference type="NCBI Taxonomy" id="29073"/>
    <lineage>
        <taxon>Eukaryota</taxon>
        <taxon>Metazoa</taxon>
        <taxon>Chordata</taxon>
        <taxon>Craniata</taxon>
        <taxon>Vertebrata</taxon>
        <taxon>Euteleostomi</taxon>
        <taxon>Mammalia</taxon>
        <taxon>Eutheria</taxon>
        <taxon>Laurasiatheria</taxon>
        <taxon>Carnivora</taxon>
        <taxon>Caniformia</taxon>
        <taxon>Ursidae</taxon>
        <taxon>Ursus</taxon>
    </lineage>
</organism>
<dbReference type="InterPro" id="IPR038418">
    <property type="entry name" value="6-PTP_synth/QueD_sf"/>
</dbReference>
<accession>A0A452VCE3</accession>
<dbReference type="SUPFAM" id="SSF55620">
    <property type="entry name" value="Tetrahydrobiopterin biosynthesis enzymes-like"/>
    <property type="match status" value="1"/>
</dbReference>
<reference evidence="1" key="1">
    <citation type="submission" date="2019-03" db="UniProtKB">
        <authorList>
            <consortium name="Ensembl"/>
        </authorList>
    </citation>
    <scope>IDENTIFICATION</scope>
</reference>
<dbReference type="Ensembl" id="ENSUMAT00000036988.1">
    <property type="protein sequence ID" value="ENSUMAP00000031275.1"/>
    <property type="gene ID" value="ENSUMAG00000022591.1"/>
</dbReference>